<organism evidence="2 3">
    <name type="scientific">Actinophytocola algeriensis</name>
    <dbReference type="NCBI Taxonomy" id="1768010"/>
    <lineage>
        <taxon>Bacteria</taxon>
        <taxon>Bacillati</taxon>
        <taxon>Actinomycetota</taxon>
        <taxon>Actinomycetes</taxon>
        <taxon>Pseudonocardiales</taxon>
        <taxon>Pseudonocardiaceae</taxon>
    </lineage>
</organism>
<keyword evidence="1" id="KW-1133">Transmembrane helix</keyword>
<keyword evidence="1" id="KW-0472">Membrane</keyword>
<proteinExistence type="predicted"/>
<feature type="transmembrane region" description="Helical" evidence="1">
    <location>
        <begin position="190"/>
        <end position="210"/>
    </location>
</feature>
<feature type="transmembrane region" description="Helical" evidence="1">
    <location>
        <begin position="59"/>
        <end position="75"/>
    </location>
</feature>
<accession>A0A7W7Q4E5</accession>
<evidence type="ECO:0000256" key="1">
    <source>
        <dbReference type="SAM" id="Phobius"/>
    </source>
</evidence>
<feature type="transmembrane region" description="Helical" evidence="1">
    <location>
        <begin position="126"/>
        <end position="144"/>
    </location>
</feature>
<dbReference type="EMBL" id="JACHJQ010000003">
    <property type="protein sequence ID" value="MBB4906638.1"/>
    <property type="molecule type" value="Genomic_DNA"/>
</dbReference>
<keyword evidence="1" id="KW-0812">Transmembrane</keyword>
<protein>
    <submittedName>
        <fullName evidence="2">Uncharacterized protein</fullName>
    </submittedName>
</protein>
<sequence length="259" mass="28058">MAHWLETSVLPAALAACLLLLVLWPTKHSGGRLLQRWGVPRPEPAQVTEAVRYLRQRRVLYVALFLLFPSVAGAVDSGDSPAGVVILVPLLVAMLVAEAIATLRPVSGVRTASLDRRTWRDLVPRWAVRTTVGGAVVTAVLAVAGASWLTLGYVLACLLLVCGLIALAVRRPAVDDEAVDAALRTRTARVAVGIGFGWLVTALSIAFGQFQDRWFPQDPLWYEPGDNVLTIARVAVIVAALVCWHWVAVPSRQWPATRP</sequence>
<keyword evidence="3" id="KW-1185">Reference proteome</keyword>
<comment type="caution">
    <text evidence="2">The sequence shown here is derived from an EMBL/GenBank/DDBJ whole genome shotgun (WGS) entry which is preliminary data.</text>
</comment>
<dbReference type="AlphaFoldDB" id="A0A7W7Q4E5"/>
<reference evidence="2 3" key="1">
    <citation type="submission" date="2020-08" db="EMBL/GenBank/DDBJ databases">
        <title>Genomic Encyclopedia of Type Strains, Phase III (KMG-III): the genomes of soil and plant-associated and newly described type strains.</title>
        <authorList>
            <person name="Whitman W."/>
        </authorList>
    </citation>
    <scope>NUCLEOTIDE SEQUENCE [LARGE SCALE GENOMIC DNA]</scope>
    <source>
        <strain evidence="2 3">CECT 8960</strain>
    </source>
</reference>
<dbReference type="RefSeq" id="WP_184810827.1">
    <property type="nucleotide sequence ID" value="NZ_JACHJQ010000003.1"/>
</dbReference>
<feature type="transmembrane region" description="Helical" evidence="1">
    <location>
        <begin position="81"/>
        <end position="106"/>
    </location>
</feature>
<name>A0A7W7Q4E5_9PSEU</name>
<feature type="transmembrane region" description="Helical" evidence="1">
    <location>
        <begin position="150"/>
        <end position="169"/>
    </location>
</feature>
<feature type="transmembrane region" description="Helical" evidence="1">
    <location>
        <begin position="230"/>
        <end position="249"/>
    </location>
</feature>
<feature type="transmembrane region" description="Helical" evidence="1">
    <location>
        <begin position="6"/>
        <end position="26"/>
    </location>
</feature>
<evidence type="ECO:0000313" key="2">
    <source>
        <dbReference type="EMBL" id="MBB4906638.1"/>
    </source>
</evidence>
<evidence type="ECO:0000313" key="3">
    <source>
        <dbReference type="Proteomes" id="UP000520767"/>
    </source>
</evidence>
<dbReference type="Proteomes" id="UP000520767">
    <property type="component" value="Unassembled WGS sequence"/>
</dbReference>
<gene>
    <name evidence="2" type="ORF">FHR82_002858</name>
</gene>